<reference evidence="1 2" key="1">
    <citation type="journal article" date="2022" name="Plant J.">
        <title>Chromosome-level genome of Camellia lanceoleosa provides a valuable resource for understanding genome evolution and self-incompatibility.</title>
        <authorList>
            <person name="Gong W."/>
            <person name="Xiao S."/>
            <person name="Wang L."/>
            <person name="Liao Z."/>
            <person name="Chang Y."/>
            <person name="Mo W."/>
            <person name="Hu G."/>
            <person name="Li W."/>
            <person name="Zhao G."/>
            <person name="Zhu H."/>
            <person name="Hu X."/>
            <person name="Ji K."/>
            <person name="Xiang X."/>
            <person name="Song Q."/>
            <person name="Yuan D."/>
            <person name="Jin S."/>
            <person name="Zhang L."/>
        </authorList>
    </citation>
    <scope>NUCLEOTIDE SEQUENCE [LARGE SCALE GENOMIC DNA]</scope>
    <source>
        <strain evidence="1">SQ_2022a</strain>
    </source>
</reference>
<dbReference type="EMBL" id="CM045760">
    <property type="protein sequence ID" value="KAI8026417.1"/>
    <property type="molecule type" value="Genomic_DNA"/>
</dbReference>
<name>A0ACC0IKH8_9ERIC</name>
<proteinExistence type="predicted"/>
<comment type="caution">
    <text evidence="1">The sequence shown here is derived from an EMBL/GenBank/DDBJ whole genome shotgun (WGS) entry which is preliminary data.</text>
</comment>
<sequence>MFETSKIYLRSKINSLIRRLNISKEPGEEDICVSIKEGEKIMDTFQGIQLTWQMMNRSPERYPPTHRSIELRFNQKYKEKVLRHYLPHVLERSKAMKAENKVLKLYSYGRQKWSSVNLDHPSTFETLAMDPRLKKERWMTWTVCEEKKLLPTIGKAWKRAHKGSPNSEFRNLLVSTANQSILVIEDIDCSKKIHNRQNEEYNNVCMPPMFGMKIQQVSL</sequence>
<keyword evidence="2" id="KW-1185">Reference proteome</keyword>
<evidence type="ECO:0000313" key="1">
    <source>
        <dbReference type="EMBL" id="KAI8026417.1"/>
    </source>
</evidence>
<accession>A0ACC0IKH8</accession>
<protein>
    <submittedName>
        <fullName evidence="1">AAA-ATPase</fullName>
    </submittedName>
</protein>
<organism evidence="1 2">
    <name type="scientific">Camellia lanceoleosa</name>
    <dbReference type="NCBI Taxonomy" id="1840588"/>
    <lineage>
        <taxon>Eukaryota</taxon>
        <taxon>Viridiplantae</taxon>
        <taxon>Streptophyta</taxon>
        <taxon>Embryophyta</taxon>
        <taxon>Tracheophyta</taxon>
        <taxon>Spermatophyta</taxon>
        <taxon>Magnoliopsida</taxon>
        <taxon>eudicotyledons</taxon>
        <taxon>Gunneridae</taxon>
        <taxon>Pentapetalae</taxon>
        <taxon>asterids</taxon>
        <taxon>Ericales</taxon>
        <taxon>Theaceae</taxon>
        <taxon>Camellia</taxon>
    </lineage>
</organism>
<evidence type="ECO:0000313" key="2">
    <source>
        <dbReference type="Proteomes" id="UP001060215"/>
    </source>
</evidence>
<dbReference type="Proteomes" id="UP001060215">
    <property type="component" value="Chromosome 3"/>
</dbReference>
<gene>
    <name evidence="1" type="ORF">LOK49_LG02G00304</name>
</gene>